<keyword evidence="1" id="KW-1133">Transmembrane helix</keyword>
<feature type="transmembrane region" description="Helical" evidence="1">
    <location>
        <begin position="65"/>
        <end position="86"/>
    </location>
</feature>
<reference evidence="2 3" key="1">
    <citation type="submission" date="2016-10" db="EMBL/GenBank/DDBJ databases">
        <authorList>
            <person name="de Groot N.N."/>
        </authorList>
    </citation>
    <scope>NUCLEOTIDE SEQUENCE [LARGE SCALE GENOMIC DNA]</scope>
    <source>
        <strain evidence="2 3">DSM 21019</strain>
    </source>
</reference>
<keyword evidence="1" id="KW-0812">Transmembrane</keyword>
<dbReference type="Pfam" id="PF10825">
    <property type="entry name" value="DUF2752"/>
    <property type="match status" value="1"/>
</dbReference>
<keyword evidence="1" id="KW-0472">Membrane</keyword>
<evidence type="ECO:0000256" key="1">
    <source>
        <dbReference type="SAM" id="Phobius"/>
    </source>
</evidence>
<protein>
    <recommendedName>
        <fullName evidence="4">DUF2752 domain-containing protein</fullName>
    </recommendedName>
</protein>
<dbReference type="STRING" id="400055.SAMN04490243_2343"/>
<accession>A0A1I6H720</accession>
<dbReference type="AlphaFoldDB" id="A0A1I6H720"/>
<feature type="transmembrane region" description="Helical" evidence="1">
    <location>
        <begin position="107"/>
        <end position="125"/>
    </location>
</feature>
<evidence type="ECO:0008006" key="4">
    <source>
        <dbReference type="Google" id="ProtNLM"/>
    </source>
</evidence>
<organism evidence="2 3">
    <name type="scientific">Robiginitalea myxolifaciens</name>
    <dbReference type="NCBI Taxonomy" id="400055"/>
    <lineage>
        <taxon>Bacteria</taxon>
        <taxon>Pseudomonadati</taxon>
        <taxon>Bacteroidota</taxon>
        <taxon>Flavobacteriia</taxon>
        <taxon>Flavobacteriales</taxon>
        <taxon>Flavobacteriaceae</taxon>
        <taxon>Robiginitalea</taxon>
    </lineage>
</organism>
<evidence type="ECO:0000313" key="3">
    <source>
        <dbReference type="Proteomes" id="UP000199534"/>
    </source>
</evidence>
<dbReference type="RefSeq" id="WP_092982756.1">
    <property type="nucleotide sequence ID" value="NZ_FOYQ01000002.1"/>
</dbReference>
<name>A0A1I6H720_9FLAO</name>
<gene>
    <name evidence="2" type="ORF">SAMN04490243_2343</name>
</gene>
<dbReference type="EMBL" id="FOYQ01000002">
    <property type="protein sequence ID" value="SFR50127.1"/>
    <property type="molecule type" value="Genomic_DNA"/>
</dbReference>
<feature type="transmembrane region" description="Helical" evidence="1">
    <location>
        <begin position="10"/>
        <end position="28"/>
    </location>
</feature>
<sequence>MVASFNTRKYYIFGAVGILLLLPLYYFWNPEGGAFPACPFERLTGLFCTGCGSQRALHDLLHGDIAGSFGHNLLFPPAILLLVGHFGNRILYVKGKSLWKSPLDGRYAPAILLGVVLVFTVLRNIPGQPFSFLAP</sequence>
<keyword evidence="3" id="KW-1185">Reference proteome</keyword>
<dbReference type="OrthoDB" id="9815897at2"/>
<dbReference type="Proteomes" id="UP000199534">
    <property type="component" value="Unassembled WGS sequence"/>
</dbReference>
<evidence type="ECO:0000313" key="2">
    <source>
        <dbReference type="EMBL" id="SFR50127.1"/>
    </source>
</evidence>
<proteinExistence type="predicted"/>
<dbReference type="InterPro" id="IPR021215">
    <property type="entry name" value="DUF2752"/>
</dbReference>